<evidence type="ECO:0000256" key="1">
    <source>
        <dbReference type="SAM" id="MobiDB-lite"/>
    </source>
</evidence>
<dbReference type="EMBL" id="BPLR01007722">
    <property type="protein sequence ID" value="GIY19151.1"/>
    <property type="molecule type" value="Genomic_DNA"/>
</dbReference>
<proteinExistence type="predicted"/>
<comment type="caution">
    <text evidence="2">The sequence shown here is derived from an EMBL/GenBank/DDBJ whole genome shotgun (WGS) entry which is preliminary data.</text>
</comment>
<evidence type="ECO:0000313" key="2">
    <source>
        <dbReference type="EMBL" id="GIY19151.1"/>
    </source>
</evidence>
<accession>A0AAV4RFP4</accession>
<reference evidence="2 3" key="1">
    <citation type="submission" date="2021-06" db="EMBL/GenBank/DDBJ databases">
        <title>Caerostris extrusa draft genome.</title>
        <authorList>
            <person name="Kono N."/>
            <person name="Arakawa K."/>
        </authorList>
    </citation>
    <scope>NUCLEOTIDE SEQUENCE [LARGE SCALE GENOMIC DNA]</scope>
</reference>
<evidence type="ECO:0000313" key="3">
    <source>
        <dbReference type="Proteomes" id="UP001054945"/>
    </source>
</evidence>
<gene>
    <name evidence="2" type="ORF">CEXT_357011</name>
</gene>
<dbReference type="AlphaFoldDB" id="A0AAV4RFP4"/>
<dbReference type="Proteomes" id="UP001054945">
    <property type="component" value="Unassembled WGS sequence"/>
</dbReference>
<feature type="region of interest" description="Disordered" evidence="1">
    <location>
        <begin position="1"/>
        <end position="54"/>
    </location>
</feature>
<sequence>MAVDEAEGEDRKSGLGLVDGGDAKGARLPLQGAAQEEADRESGGEEGAQDEKGPVALQVVEAYAREHAAQAGTCPKKKEELIKTKNGNDMTEWIRFVLKKYVLQNTLGMNYITLL</sequence>
<keyword evidence="3" id="KW-1185">Reference proteome</keyword>
<organism evidence="2 3">
    <name type="scientific">Caerostris extrusa</name>
    <name type="common">Bark spider</name>
    <name type="synonym">Caerostris bankana</name>
    <dbReference type="NCBI Taxonomy" id="172846"/>
    <lineage>
        <taxon>Eukaryota</taxon>
        <taxon>Metazoa</taxon>
        <taxon>Ecdysozoa</taxon>
        <taxon>Arthropoda</taxon>
        <taxon>Chelicerata</taxon>
        <taxon>Arachnida</taxon>
        <taxon>Araneae</taxon>
        <taxon>Araneomorphae</taxon>
        <taxon>Entelegynae</taxon>
        <taxon>Araneoidea</taxon>
        <taxon>Araneidae</taxon>
        <taxon>Caerostris</taxon>
    </lineage>
</organism>
<name>A0AAV4RFP4_CAEEX</name>
<protein>
    <submittedName>
        <fullName evidence="2">Uncharacterized protein</fullName>
    </submittedName>
</protein>